<organism evidence="1">
    <name type="scientific">freshwater metagenome</name>
    <dbReference type="NCBI Taxonomy" id="449393"/>
    <lineage>
        <taxon>unclassified sequences</taxon>
        <taxon>metagenomes</taxon>
        <taxon>ecological metagenomes</taxon>
    </lineage>
</organism>
<accession>A0A6J6P2G7</accession>
<dbReference type="Gene3D" id="6.10.250.2410">
    <property type="match status" value="1"/>
</dbReference>
<name>A0A6J6P2G7_9ZZZZ</name>
<reference evidence="1" key="1">
    <citation type="submission" date="2020-05" db="EMBL/GenBank/DDBJ databases">
        <authorList>
            <person name="Chiriac C."/>
            <person name="Salcher M."/>
            <person name="Ghai R."/>
            <person name="Kavagutti S V."/>
        </authorList>
    </citation>
    <scope>NUCLEOTIDE SEQUENCE</scope>
</reference>
<dbReference type="PANTHER" id="PTHR33969">
    <property type="entry name" value="SEGREGATION AND CONDENSATION PROTEIN A"/>
    <property type="match status" value="1"/>
</dbReference>
<dbReference type="PANTHER" id="PTHR33969:SF2">
    <property type="entry name" value="SEGREGATION AND CONDENSATION PROTEIN A"/>
    <property type="match status" value="1"/>
</dbReference>
<dbReference type="InterPro" id="IPR003768">
    <property type="entry name" value="ScpA"/>
</dbReference>
<protein>
    <submittedName>
        <fullName evidence="1">Unannotated protein</fullName>
    </submittedName>
</protein>
<sequence length="255" mass="28599">MSTTAAVRDLELDLDAFTGPFDLLLTLVLREELPLREIDLADVIVAFVENLAARGELDLEACGEFLILISALLELKARGLFPEEEAELAELEPEEAAEELARRLAEYRRAREGADWLTKRLGEQADRYFRLGPAPLAPKRPEPTLAAQDPERLAAVLRFLAVEPPAPSTLHMALKFPPVSQFVDRFRALLQRRSRFDFDQEVQGLSRVEIAVAFVALLELRKQNEIAIAQADSFAPIRISRADSERSLAWNVRSA</sequence>
<dbReference type="Pfam" id="PF02616">
    <property type="entry name" value="SMC_ScpA"/>
    <property type="match status" value="1"/>
</dbReference>
<dbReference type="AlphaFoldDB" id="A0A6J6P2G7"/>
<gene>
    <name evidence="1" type="ORF">UFOPK2399_00695</name>
</gene>
<dbReference type="EMBL" id="CAEZXP010000001">
    <property type="protein sequence ID" value="CAB4690734.1"/>
    <property type="molecule type" value="Genomic_DNA"/>
</dbReference>
<evidence type="ECO:0000313" key="1">
    <source>
        <dbReference type="EMBL" id="CAB4690734.1"/>
    </source>
</evidence>
<proteinExistence type="predicted"/>